<reference evidence="1 2" key="1">
    <citation type="submission" date="2022-09" db="EMBL/GenBank/DDBJ databases">
        <title>Intensive care unit water sources are persistently colonized with multi-drug resistant bacteria and are the site of extensive horizontal gene transfer of antibiotic resistance genes.</title>
        <authorList>
            <person name="Diorio-Toth L."/>
        </authorList>
    </citation>
    <scope>NUCLEOTIDE SEQUENCE [LARGE SCALE GENOMIC DNA]</scope>
    <source>
        <strain evidence="1 2">GD03901</strain>
    </source>
</reference>
<gene>
    <name evidence="1" type="ORF">N5C70_27695</name>
</gene>
<protein>
    <submittedName>
        <fullName evidence="1">Uncharacterized protein</fullName>
    </submittedName>
</protein>
<evidence type="ECO:0000313" key="1">
    <source>
        <dbReference type="EMBL" id="MDH0760450.1"/>
    </source>
</evidence>
<sequence length="76" mass="8451">MESVILPKFPCAECGTWITPDPSKNEELVVPVRHGVQFGECQHCNARHLVVSASNKQDCIALEPILASMKRSMSWV</sequence>
<dbReference type="AlphaFoldDB" id="A0ABD4YMF7"/>
<accession>A0ABD4YMF7</accession>
<comment type="caution">
    <text evidence="1">The sequence shown here is derived from an EMBL/GenBank/DDBJ whole genome shotgun (WGS) entry which is preliminary data.</text>
</comment>
<dbReference type="RefSeq" id="WP_135002596.1">
    <property type="nucleotide sequence ID" value="NZ_JAOCBV010000002.1"/>
</dbReference>
<dbReference type="EMBL" id="JAOCBV010000002">
    <property type="protein sequence ID" value="MDH0760450.1"/>
    <property type="molecule type" value="Genomic_DNA"/>
</dbReference>
<dbReference type="Proteomes" id="UP001160152">
    <property type="component" value="Unassembled WGS sequence"/>
</dbReference>
<name>A0ABD4YMF7_9PSED</name>
<organism evidence="1 2">
    <name type="scientific">Pseudomonas juntendi</name>
    <dbReference type="NCBI Taxonomy" id="2666183"/>
    <lineage>
        <taxon>Bacteria</taxon>
        <taxon>Pseudomonadati</taxon>
        <taxon>Pseudomonadota</taxon>
        <taxon>Gammaproteobacteria</taxon>
        <taxon>Pseudomonadales</taxon>
        <taxon>Pseudomonadaceae</taxon>
        <taxon>Pseudomonas</taxon>
    </lineage>
</organism>
<proteinExistence type="predicted"/>
<evidence type="ECO:0000313" key="2">
    <source>
        <dbReference type="Proteomes" id="UP001160152"/>
    </source>
</evidence>